<organism evidence="1 2">
    <name type="scientific">Dermatophagoides farinae</name>
    <name type="common">American house dust mite</name>
    <dbReference type="NCBI Taxonomy" id="6954"/>
    <lineage>
        <taxon>Eukaryota</taxon>
        <taxon>Metazoa</taxon>
        <taxon>Ecdysozoa</taxon>
        <taxon>Arthropoda</taxon>
        <taxon>Chelicerata</taxon>
        <taxon>Arachnida</taxon>
        <taxon>Acari</taxon>
        <taxon>Acariformes</taxon>
        <taxon>Sarcoptiformes</taxon>
        <taxon>Astigmata</taxon>
        <taxon>Psoroptidia</taxon>
        <taxon>Analgoidea</taxon>
        <taxon>Pyroglyphidae</taxon>
        <taxon>Dermatophagoidinae</taxon>
        <taxon>Dermatophagoides</taxon>
    </lineage>
</organism>
<protein>
    <submittedName>
        <fullName evidence="1">Uncharacterized protein</fullName>
    </submittedName>
</protein>
<reference evidence="1" key="1">
    <citation type="submission" date="2013-05" db="EMBL/GenBank/DDBJ databases">
        <authorList>
            <person name="Yim A.K.Y."/>
            <person name="Chan T.F."/>
            <person name="Ji K.M."/>
            <person name="Liu X.Y."/>
            <person name="Zhou J.W."/>
            <person name="Li R.Q."/>
            <person name="Yang K.Y."/>
            <person name="Li J."/>
            <person name="Li M."/>
            <person name="Law P.T.W."/>
            <person name="Wu Y.L."/>
            <person name="Cai Z.L."/>
            <person name="Qin H."/>
            <person name="Bao Y."/>
            <person name="Leung R.K.K."/>
            <person name="Ng P.K.S."/>
            <person name="Zou J."/>
            <person name="Zhong X.J."/>
            <person name="Ran P.X."/>
            <person name="Zhong N.S."/>
            <person name="Liu Z.G."/>
            <person name="Tsui S.K.W."/>
        </authorList>
    </citation>
    <scope>NUCLEOTIDE SEQUENCE</scope>
    <source>
        <strain evidence="1">Derf</strain>
        <tissue evidence="1">Whole organism</tissue>
    </source>
</reference>
<evidence type="ECO:0000313" key="1">
    <source>
        <dbReference type="EMBL" id="KAH9491306.1"/>
    </source>
</evidence>
<keyword evidence="2" id="KW-1185">Reference proteome</keyword>
<dbReference type="EMBL" id="ASGP02000009">
    <property type="protein sequence ID" value="KAH9491306.1"/>
    <property type="molecule type" value="Genomic_DNA"/>
</dbReference>
<sequence length="225" mass="25181">MISTHEVQQQSLNSLILKIKNTTTTTTTIERIFLNDICYRNLKQKQKCISFGLPSDLDPVVFVCHHHKEYPNRPSNHDDDDDDDMDYVVLSSSSSLKIITHITFVIQEFSVEIKTVTIAKFLPICRPFLYIFASISNSISCGPSNDDIMAKRTSLSFVRRISKSLTLAARTPGLGDFTDTKRNLKSTIIGDSTGTTNVKNSCPRPLLLLLPIDGCCFKRCTVTAD</sequence>
<comment type="caution">
    <text evidence="1">The sequence shown here is derived from an EMBL/GenBank/DDBJ whole genome shotgun (WGS) entry which is preliminary data.</text>
</comment>
<name>A0A922KS19_DERFA</name>
<dbReference type="Proteomes" id="UP000790347">
    <property type="component" value="Unassembled WGS sequence"/>
</dbReference>
<evidence type="ECO:0000313" key="2">
    <source>
        <dbReference type="Proteomes" id="UP000790347"/>
    </source>
</evidence>
<dbReference type="AlphaFoldDB" id="A0A922KS19"/>
<reference evidence="1" key="2">
    <citation type="journal article" date="2022" name="Res Sq">
        <title>Comparative Genomics Reveals Insights into the Divergent Evolution of Astigmatic Mites and Household Pest Adaptations.</title>
        <authorList>
            <person name="Xiong Q."/>
            <person name="Wan A.T.-Y."/>
            <person name="Liu X.-Y."/>
            <person name="Fung C.S.-H."/>
            <person name="Xiao X."/>
            <person name="Malainual N."/>
            <person name="Hou J."/>
            <person name="Wang L."/>
            <person name="Wang M."/>
            <person name="Yang K."/>
            <person name="Cui Y."/>
            <person name="Leung E."/>
            <person name="Nong W."/>
            <person name="Shin S.-K."/>
            <person name="Au S."/>
            <person name="Jeong K.Y."/>
            <person name="Chew F.T."/>
            <person name="Hui J."/>
            <person name="Leung T.F."/>
            <person name="Tungtrongchitr A."/>
            <person name="Zhong N."/>
            <person name="Liu Z."/>
            <person name="Tsui S."/>
        </authorList>
    </citation>
    <scope>NUCLEOTIDE SEQUENCE</scope>
    <source>
        <strain evidence="1">Derf</strain>
        <tissue evidence="1">Whole organism</tissue>
    </source>
</reference>
<proteinExistence type="predicted"/>
<gene>
    <name evidence="1" type="ORF">DERF_016035</name>
</gene>
<accession>A0A922KS19</accession>